<evidence type="ECO:0000313" key="2">
    <source>
        <dbReference type="Proteomes" id="UP000631114"/>
    </source>
</evidence>
<protein>
    <submittedName>
        <fullName evidence="1">Uncharacterized protein</fullName>
    </submittedName>
</protein>
<name>A0A835I0H5_9MAGN</name>
<feature type="non-terminal residue" evidence="1">
    <location>
        <position position="1"/>
    </location>
</feature>
<dbReference type="Proteomes" id="UP000631114">
    <property type="component" value="Unassembled WGS sequence"/>
</dbReference>
<sequence>MIFRLGYQPENEKLLESSIKDIEVNVVVAMDGIGTHRTISEALAFASLSNVMLVGDGKGITIITGSKSLGGGSTTTDLDRIF</sequence>
<comment type="caution">
    <text evidence="1">The sequence shown here is derived from an EMBL/GenBank/DDBJ whole genome shotgun (WGS) entry which is preliminary data.</text>
</comment>
<reference evidence="1 2" key="1">
    <citation type="submission" date="2020-10" db="EMBL/GenBank/DDBJ databases">
        <title>The Coptis chinensis genome and diversification of protoberbering-type alkaloids.</title>
        <authorList>
            <person name="Wang B."/>
            <person name="Shu S."/>
            <person name="Song C."/>
            <person name="Liu Y."/>
        </authorList>
    </citation>
    <scope>NUCLEOTIDE SEQUENCE [LARGE SCALE GENOMIC DNA]</scope>
    <source>
        <strain evidence="1">HL-2020</strain>
        <tissue evidence="1">Leaf</tissue>
    </source>
</reference>
<proteinExistence type="predicted"/>
<dbReference type="InterPro" id="IPR011050">
    <property type="entry name" value="Pectin_lyase_fold/virulence"/>
</dbReference>
<dbReference type="AlphaFoldDB" id="A0A835I0H5"/>
<dbReference type="SUPFAM" id="SSF51126">
    <property type="entry name" value="Pectin lyase-like"/>
    <property type="match status" value="1"/>
</dbReference>
<keyword evidence="2" id="KW-1185">Reference proteome</keyword>
<evidence type="ECO:0000313" key="1">
    <source>
        <dbReference type="EMBL" id="KAF9609061.1"/>
    </source>
</evidence>
<gene>
    <name evidence="1" type="ORF">IFM89_012501</name>
</gene>
<organism evidence="1 2">
    <name type="scientific">Coptis chinensis</name>
    <dbReference type="NCBI Taxonomy" id="261450"/>
    <lineage>
        <taxon>Eukaryota</taxon>
        <taxon>Viridiplantae</taxon>
        <taxon>Streptophyta</taxon>
        <taxon>Embryophyta</taxon>
        <taxon>Tracheophyta</taxon>
        <taxon>Spermatophyta</taxon>
        <taxon>Magnoliopsida</taxon>
        <taxon>Ranunculales</taxon>
        <taxon>Ranunculaceae</taxon>
        <taxon>Coptidoideae</taxon>
        <taxon>Coptis</taxon>
    </lineage>
</organism>
<dbReference type="EMBL" id="JADFTS010000004">
    <property type="protein sequence ID" value="KAF9609061.1"/>
    <property type="molecule type" value="Genomic_DNA"/>
</dbReference>
<dbReference type="OrthoDB" id="1936831at2759"/>
<accession>A0A835I0H5</accession>